<evidence type="ECO:0000259" key="4">
    <source>
        <dbReference type="PROSITE" id="PS50893"/>
    </source>
</evidence>
<dbReference type="RefSeq" id="WP_169418086.1">
    <property type="nucleotide sequence ID" value="NZ_JABBFX010000001.1"/>
</dbReference>
<dbReference type="InterPro" id="IPR027417">
    <property type="entry name" value="P-loop_NTPase"/>
</dbReference>
<dbReference type="CDD" id="cd00267">
    <property type="entry name" value="ABC_ATPase"/>
    <property type="match status" value="1"/>
</dbReference>
<keyword evidence="3 5" id="KW-0067">ATP-binding</keyword>
<keyword evidence="1" id="KW-1003">Cell membrane</keyword>
<proteinExistence type="predicted"/>
<dbReference type="PANTHER" id="PTHR43119:SF1">
    <property type="entry name" value="ABC TRANSPORTER DOMAIN-CONTAINING PROTEIN"/>
    <property type="match status" value="1"/>
</dbReference>
<keyword evidence="2" id="KW-0547">Nucleotide-binding</keyword>
<dbReference type="GO" id="GO:0005524">
    <property type="term" value="F:ATP binding"/>
    <property type="evidence" value="ECO:0007669"/>
    <property type="project" value="UniProtKB-KW"/>
</dbReference>
<name>A0A848H322_9BURK</name>
<evidence type="ECO:0000256" key="1">
    <source>
        <dbReference type="ARBA" id="ARBA00022475"/>
    </source>
</evidence>
<evidence type="ECO:0000256" key="3">
    <source>
        <dbReference type="ARBA" id="ARBA00022840"/>
    </source>
</evidence>
<organism evidence="5 6">
    <name type="scientific">Ramlibacter agri</name>
    <dbReference type="NCBI Taxonomy" id="2728837"/>
    <lineage>
        <taxon>Bacteria</taxon>
        <taxon>Pseudomonadati</taxon>
        <taxon>Pseudomonadota</taxon>
        <taxon>Betaproteobacteria</taxon>
        <taxon>Burkholderiales</taxon>
        <taxon>Comamonadaceae</taxon>
        <taxon>Ramlibacter</taxon>
    </lineage>
</organism>
<accession>A0A848H322</accession>
<keyword evidence="1" id="KW-0472">Membrane</keyword>
<dbReference type="GO" id="GO:0016887">
    <property type="term" value="F:ATP hydrolysis activity"/>
    <property type="evidence" value="ECO:0007669"/>
    <property type="project" value="InterPro"/>
</dbReference>
<dbReference type="Pfam" id="PF00005">
    <property type="entry name" value="ABC_tran"/>
    <property type="match status" value="1"/>
</dbReference>
<dbReference type="AlphaFoldDB" id="A0A848H322"/>
<dbReference type="EMBL" id="JABBFX010000001">
    <property type="protein sequence ID" value="NML43909.1"/>
    <property type="molecule type" value="Genomic_DNA"/>
</dbReference>
<keyword evidence="6" id="KW-1185">Reference proteome</keyword>
<dbReference type="SUPFAM" id="SSF52540">
    <property type="entry name" value="P-loop containing nucleoside triphosphate hydrolases"/>
    <property type="match status" value="1"/>
</dbReference>
<dbReference type="PANTHER" id="PTHR43119">
    <property type="entry name" value="ABC TRANSPORT PROTEIN ATP-BINDING COMPONENT-RELATED"/>
    <property type="match status" value="1"/>
</dbReference>
<dbReference type="InterPro" id="IPR003439">
    <property type="entry name" value="ABC_transporter-like_ATP-bd"/>
</dbReference>
<dbReference type="PROSITE" id="PS50893">
    <property type="entry name" value="ABC_TRANSPORTER_2"/>
    <property type="match status" value="1"/>
</dbReference>
<protein>
    <submittedName>
        <fullName evidence="5">ATP-binding cassette domain-containing protein</fullName>
    </submittedName>
</protein>
<comment type="caution">
    <text evidence="5">The sequence shown here is derived from an EMBL/GenBank/DDBJ whole genome shotgun (WGS) entry which is preliminary data.</text>
</comment>
<dbReference type="Proteomes" id="UP000541185">
    <property type="component" value="Unassembled WGS sequence"/>
</dbReference>
<dbReference type="InterPro" id="IPR003593">
    <property type="entry name" value="AAA+_ATPase"/>
</dbReference>
<evidence type="ECO:0000256" key="2">
    <source>
        <dbReference type="ARBA" id="ARBA00022741"/>
    </source>
</evidence>
<reference evidence="5 6" key="1">
    <citation type="submission" date="2020-04" db="EMBL/GenBank/DDBJ databases">
        <title>Ramlibacter sp. G-1-2-2 isolated from soil.</title>
        <authorList>
            <person name="Dahal R.H."/>
        </authorList>
    </citation>
    <scope>NUCLEOTIDE SEQUENCE [LARGE SCALE GENOMIC DNA]</scope>
    <source>
        <strain evidence="5 6">G-1-2-2</strain>
    </source>
</reference>
<dbReference type="SMART" id="SM00382">
    <property type="entry name" value="AAA"/>
    <property type="match status" value="1"/>
</dbReference>
<evidence type="ECO:0000313" key="5">
    <source>
        <dbReference type="EMBL" id="NML43909.1"/>
    </source>
</evidence>
<evidence type="ECO:0000313" key="6">
    <source>
        <dbReference type="Proteomes" id="UP000541185"/>
    </source>
</evidence>
<dbReference type="Gene3D" id="3.40.50.300">
    <property type="entry name" value="P-loop containing nucleotide triphosphate hydrolases"/>
    <property type="match status" value="1"/>
</dbReference>
<feature type="domain" description="ABC transporter" evidence="4">
    <location>
        <begin position="2"/>
        <end position="198"/>
    </location>
</feature>
<sequence>MLELHGLHRLHVGPITLNVEAGECIAIQGRSGSGKSVLLRMIADLDPHAGEAALDGTACSAMRAPAWRKCVTYVAADSGWWAERIGDHYPDPQHARALLPQVGLPEEAIAWPVGRLSTGERQRAALLRALTPDNRVLLLDEPTSGLDSESRGQVEALLRARMRDGCAVVLVTHDPEQAGRLARRRFAMDAGQLRETAA</sequence>
<gene>
    <name evidence="5" type="ORF">HHL11_09125</name>
</gene>